<evidence type="ECO:0000313" key="2">
    <source>
        <dbReference type="EMBL" id="AHM03327.1"/>
    </source>
</evidence>
<dbReference type="EMBL" id="CP004372">
    <property type="protein sequence ID" value="AHM03327.1"/>
    <property type="molecule type" value="Genomic_DNA"/>
</dbReference>
<organism evidence="2 3">
    <name type="scientific">Roseicyclus elongatus DSM 19469</name>
    <dbReference type="NCBI Taxonomy" id="1294273"/>
    <lineage>
        <taxon>Bacteria</taxon>
        <taxon>Pseudomonadati</taxon>
        <taxon>Pseudomonadota</taxon>
        <taxon>Alphaproteobacteria</taxon>
        <taxon>Rhodobacterales</taxon>
        <taxon>Roseobacteraceae</taxon>
        <taxon>Roseicyclus</taxon>
    </lineage>
</organism>
<dbReference type="Pfam" id="PF13403">
    <property type="entry name" value="Hint_2"/>
    <property type="match status" value="1"/>
</dbReference>
<dbReference type="SUPFAM" id="SSF51294">
    <property type="entry name" value="Hedgehog/intein (Hint) domain"/>
    <property type="match status" value="1"/>
</dbReference>
<dbReference type="InterPro" id="IPR028992">
    <property type="entry name" value="Hedgehog/Intein_dom"/>
</dbReference>
<dbReference type="HOGENOM" id="CLU_775846_0_0_5"/>
<accession>W8RZM5</accession>
<dbReference type="eggNOG" id="COG2931">
    <property type="taxonomic scope" value="Bacteria"/>
</dbReference>
<proteinExistence type="predicted"/>
<name>W8RZM5_9RHOB</name>
<feature type="domain" description="Hedgehog/Intein (Hint)" evidence="1">
    <location>
        <begin position="153"/>
        <end position="285"/>
    </location>
</feature>
<keyword evidence="3" id="KW-1185">Reference proteome</keyword>
<sequence>MCPTPGTGARAIAPDREHEALTLWLEMRMPTPGRRPLRIWRGSGGCARDCALLLMPDGALRLRMDEMDLFTPPGFFSGGHMMVLRLVLCARGRRDMVDILNVTSAERHMARLGLAWPARLRDLWPAEHGYTRLACVAGLATMALPATDLPGIEAGARILTEAGPTPVERLSVGDRVIGRDGRAHPVCWIAARDRLCLGHAAPILMRAPYFGLDRDICVTPQTRILRSGPDVEYLTGQDEVLLRAGDLVSDHAARIDRTQAVRRFYHLMLDDPDCLAIGRCRIETATLSEVVAAEEAPGGVAMLVPRDGQTSRLLLDRAGTRALLGTSATGHGALI</sequence>
<protein>
    <recommendedName>
        <fullName evidence="1">Hedgehog/Intein (Hint) domain-containing protein</fullName>
    </recommendedName>
</protein>
<dbReference type="KEGG" id="red:roselon_00927"/>
<dbReference type="STRING" id="1294273.roselon_00927"/>
<dbReference type="AlphaFoldDB" id="W8RZM5"/>
<dbReference type="Proteomes" id="UP000019593">
    <property type="component" value="Chromosome"/>
</dbReference>
<evidence type="ECO:0000313" key="3">
    <source>
        <dbReference type="Proteomes" id="UP000019593"/>
    </source>
</evidence>
<gene>
    <name evidence="2" type="ORF">roselon_00927</name>
</gene>
<reference evidence="2 3" key="1">
    <citation type="submission" date="2013-03" db="EMBL/GenBank/DDBJ databases">
        <authorList>
            <person name="Fiebig A."/>
            <person name="Goeker M."/>
            <person name="Klenk H.-P.P."/>
        </authorList>
    </citation>
    <scope>NUCLEOTIDE SEQUENCE [LARGE SCALE GENOMIC DNA]</scope>
    <source>
        <strain evidence="3">DSM 19469</strain>
    </source>
</reference>
<evidence type="ECO:0000259" key="1">
    <source>
        <dbReference type="Pfam" id="PF13403"/>
    </source>
</evidence>
<dbReference type="InterPro" id="IPR036844">
    <property type="entry name" value="Hint_dom_sf"/>
</dbReference>